<accession>A8NSU1</accession>
<dbReference type="KEGG" id="cci:CC1G_12445"/>
<protein>
    <submittedName>
        <fullName evidence="1">Uncharacterized protein</fullName>
    </submittedName>
</protein>
<organism evidence="1 2">
    <name type="scientific">Coprinopsis cinerea (strain Okayama-7 / 130 / ATCC MYA-4618 / FGSC 9003)</name>
    <name type="common">Inky cap fungus</name>
    <name type="synonym">Hormographiella aspergillata</name>
    <dbReference type="NCBI Taxonomy" id="240176"/>
    <lineage>
        <taxon>Eukaryota</taxon>
        <taxon>Fungi</taxon>
        <taxon>Dikarya</taxon>
        <taxon>Basidiomycota</taxon>
        <taxon>Agaricomycotina</taxon>
        <taxon>Agaricomycetes</taxon>
        <taxon>Agaricomycetidae</taxon>
        <taxon>Agaricales</taxon>
        <taxon>Agaricineae</taxon>
        <taxon>Psathyrellaceae</taxon>
        <taxon>Coprinopsis</taxon>
    </lineage>
</organism>
<evidence type="ECO:0000313" key="1">
    <source>
        <dbReference type="EMBL" id="EAU85729.2"/>
    </source>
</evidence>
<dbReference type="GeneID" id="6012624"/>
<proteinExistence type="predicted"/>
<gene>
    <name evidence="1" type="ORF">CC1G_12445</name>
</gene>
<comment type="caution">
    <text evidence="1">The sequence shown here is derived from an EMBL/GenBank/DDBJ whole genome shotgun (WGS) entry which is preliminary data.</text>
</comment>
<name>A8NSU1_COPC7</name>
<dbReference type="HOGENOM" id="CLU_1885658_0_0_1"/>
<dbReference type="AlphaFoldDB" id="A8NSU1"/>
<evidence type="ECO:0000313" key="2">
    <source>
        <dbReference type="Proteomes" id="UP000001861"/>
    </source>
</evidence>
<reference evidence="1 2" key="1">
    <citation type="journal article" date="2010" name="Proc. Natl. Acad. Sci. U.S.A.">
        <title>Insights into evolution of multicellular fungi from the assembled chromosomes of the mushroom Coprinopsis cinerea (Coprinus cinereus).</title>
        <authorList>
            <person name="Stajich J.E."/>
            <person name="Wilke S.K."/>
            <person name="Ahren D."/>
            <person name="Au C.H."/>
            <person name="Birren B.W."/>
            <person name="Borodovsky M."/>
            <person name="Burns C."/>
            <person name="Canback B."/>
            <person name="Casselton L.A."/>
            <person name="Cheng C.K."/>
            <person name="Deng J."/>
            <person name="Dietrich F.S."/>
            <person name="Fargo D.C."/>
            <person name="Farman M.L."/>
            <person name="Gathman A.C."/>
            <person name="Goldberg J."/>
            <person name="Guigo R."/>
            <person name="Hoegger P.J."/>
            <person name="Hooker J.B."/>
            <person name="Huggins A."/>
            <person name="James T.Y."/>
            <person name="Kamada T."/>
            <person name="Kilaru S."/>
            <person name="Kodira C."/>
            <person name="Kues U."/>
            <person name="Kupfer D."/>
            <person name="Kwan H.S."/>
            <person name="Lomsadze A."/>
            <person name="Li W."/>
            <person name="Lilly W.W."/>
            <person name="Ma L.J."/>
            <person name="Mackey A.J."/>
            <person name="Manning G."/>
            <person name="Martin F."/>
            <person name="Muraguchi H."/>
            <person name="Natvig D.O."/>
            <person name="Palmerini H."/>
            <person name="Ramesh M.A."/>
            <person name="Rehmeyer C.J."/>
            <person name="Roe B.A."/>
            <person name="Shenoy N."/>
            <person name="Stanke M."/>
            <person name="Ter-Hovhannisyan V."/>
            <person name="Tunlid A."/>
            <person name="Velagapudi R."/>
            <person name="Vision T.J."/>
            <person name="Zeng Q."/>
            <person name="Zolan M.E."/>
            <person name="Pukkila P.J."/>
        </authorList>
    </citation>
    <scope>NUCLEOTIDE SEQUENCE [LARGE SCALE GENOMIC DNA]</scope>
    <source>
        <strain evidence="2">Okayama-7 / 130 / ATCC MYA-4618 / FGSC 9003</strain>
    </source>
</reference>
<dbReference type="EMBL" id="AACS02000008">
    <property type="protein sequence ID" value="EAU85729.2"/>
    <property type="molecule type" value="Genomic_DNA"/>
</dbReference>
<dbReference type="VEuPathDB" id="FungiDB:CC1G_12445"/>
<dbReference type="InParanoid" id="A8NSU1"/>
<keyword evidence="2" id="KW-1185">Reference proteome</keyword>
<sequence length="135" mass="15749">MHPKSGDVQYCEAMLAEGLASLRNSHSIEHMEVKLGWSWTVSDRDLTAKAKEVYRRMPTFMRRLDVALAGFLDEQKYSRVKGIKLYVEPWSYAEKWRTWWVGDFRPLIDDLVAQPLNEWLPTLSSSGKFLAVWLN</sequence>
<dbReference type="Proteomes" id="UP000001861">
    <property type="component" value="Unassembled WGS sequence"/>
</dbReference>
<dbReference type="RefSeq" id="XP_001836093.2">
    <property type="nucleotide sequence ID" value="XM_001836041.2"/>
</dbReference>